<reference evidence="1 2" key="1">
    <citation type="journal article" date="2021" name="Front. Genet.">
        <title>Chromosome-Level Genome Assembly Reveals Significant Gene Expansion in the Toll and IMD Signaling Pathways of Dendrolimus kikuchii.</title>
        <authorList>
            <person name="Zhou J."/>
            <person name="Wu P."/>
            <person name="Xiong Z."/>
            <person name="Liu N."/>
            <person name="Zhao N."/>
            <person name="Ji M."/>
            <person name="Qiu Y."/>
            <person name="Yang B."/>
        </authorList>
    </citation>
    <scope>NUCLEOTIDE SEQUENCE [LARGE SCALE GENOMIC DNA]</scope>
    <source>
        <strain evidence="1">Ann1</strain>
    </source>
</reference>
<name>A0ACC1CU04_9NEOP</name>
<organism evidence="1 2">
    <name type="scientific">Dendrolimus kikuchii</name>
    <dbReference type="NCBI Taxonomy" id="765133"/>
    <lineage>
        <taxon>Eukaryota</taxon>
        <taxon>Metazoa</taxon>
        <taxon>Ecdysozoa</taxon>
        <taxon>Arthropoda</taxon>
        <taxon>Hexapoda</taxon>
        <taxon>Insecta</taxon>
        <taxon>Pterygota</taxon>
        <taxon>Neoptera</taxon>
        <taxon>Endopterygota</taxon>
        <taxon>Lepidoptera</taxon>
        <taxon>Glossata</taxon>
        <taxon>Ditrysia</taxon>
        <taxon>Bombycoidea</taxon>
        <taxon>Lasiocampidae</taxon>
        <taxon>Dendrolimus</taxon>
    </lineage>
</organism>
<protein>
    <submittedName>
        <fullName evidence="1">Uncharacterized protein</fullName>
    </submittedName>
</protein>
<dbReference type="EMBL" id="CM034402">
    <property type="protein sequence ID" value="KAJ0175061.1"/>
    <property type="molecule type" value="Genomic_DNA"/>
</dbReference>
<dbReference type="Proteomes" id="UP000824533">
    <property type="component" value="Linkage Group LG16"/>
</dbReference>
<evidence type="ECO:0000313" key="2">
    <source>
        <dbReference type="Proteomes" id="UP000824533"/>
    </source>
</evidence>
<proteinExistence type="predicted"/>
<accession>A0ACC1CU04</accession>
<gene>
    <name evidence="1" type="ORF">K1T71_009202</name>
</gene>
<evidence type="ECO:0000313" key="1">
    <source>
        <dbReference type="EMBL" id="KAJ0175061.1"/>
    </source>
</evidence>
<sequence>MLSTWRKSPSKLLKYSQKIRFPEKLKGTKLEKWADYWKNLVIDYRQMLQELRSDIQDEPMKALKWSLVIATMYALAKNNPNEMEFKDTIKRMGNEIALVNEDCLNPKSIDHLRFIDMCYNQGVIHYRSFGLVSFMYTSDLSESCDLYKAHCKYMQPTYFSLPSKIIDVGLMGRWWNIYIKTTNYDVNYNNL</sequence>
<comment type="caution">
    <text evidence="1">The sequence shown here is derived from an EMBL/GenBank/DDBJ whole genome shotgun (WGS) entry which is preliminary data.</text>
</comment>
<keyword evidence="2" id="KW-1185">Reference proteome</keyword>